<dbReference type="EMBL" id="CM044702">
    <property type="protein sequence ID" value="KAI5677782.1"/>
    <property type="molecule type" value="Genomic_DNA"/>
</dbReference>
<evidence type="ECO:0000313" key="1">
    <source>
        <dbReference type="EMBL" id="KAI5677782.1"/>
    </source>
</evidence>
<evidence type="ECO:0000313" key="2">
    <source>
        <dbReference type="Proteomes" id="UP001060085"/>
    </source>
</evidence>
<dbReference type="Proteomes" id="UP001060085">
    <property type="component" value="Linkage Group LG02"/>
</dbReference>
<organism evidence="1 2">
    <name type="scientific">Catharanthus roseus</name>
    <name type="common">Madagascar periwinkle</name>
    <name type="synonym">Vinca rosea</name>
    <dbReference type="NCBI Taxonomy" id="4058"/>
    <lineage>
        <taxon>Eukaryota</taxon>
        <taxon>Viridiplantae</taxon>
        <taxon>Streptophyta</taxon>
        <taxon>Embryophyta</taxon>
        <taxon>Tracheophyta</taxon>
        <taxon>Spermatophyta</taxon>
        <taxon>Magnoliopsida</taxon>
        <taxon>eudicotyledons</taxon>
        <taxon>Gunneridae</taxon>
        <taxon>Pentapetalae</taxon>
        <taxon>asterids</taxon>
        <taxon>lamiids</taxon>
        <taxon>Gentianales</taxon>
        <taxon>Apocynaceae</taxon>
        <taxon>Rauvolfioideae</taxon>
        <taxon>Vinceae</taxon>
        <taxon>Catharanthinae</taxon>
        <taxon>Catharanthus</taxon>
    </lineage>
</organism>
<protein>
    <submittedName>
        <fullName evidence="1">Uncharacterized protein</fullName>
    </submittedName>
</protein>
<name>A0ACC0BYI6_CATRO</name>
<proteinExistence type="predicted"/>
<comment type="caution">
    <text evidence="1">The sequence shown here is derived from an EMBL/GenBank/DDBJ whole genome shotgun (WGS) entry which is preliminary data.</text>
</comment>
<sequence>MDDMKDKVKGFMKKMNNSFTSSSSGGFKGQGRVLGSSSSSSSLVAANPIPNRKIPGLDSSKQNQPSSNSRPATQRPSASVSDKKMERPNSDFSDKKVGSRIEVDSNLKESATTKGFDPFDSFITSSDRNQNGYSLNIVECPACGGGYGSEQEVSDHIEHCLSLSDSGVPRDGNTSGLHMKNELETCIGAYISGKPSEGSTEVVLKLLKNVIKEPDNAKFRKIRMGNPKIKESIGDVVGAVELLECLGFKLEEEGGEMWLVMGIPSQEVLALIKKAVSMLEPQKIEESPSTSPAKGDETGEQTRDEPKAIDRQIRVFFSVSESTAAKIELPDSFYNLSREEVKRMADMRRKKIEESQLLIPRSYREKQAQAARKKYKKTLIRVQFPDGVVLQGIFLSSEPTTALYEFVSAALKDPSLEFELMHPVPIKRRVIPHSPAPGQKANTLEDEDLVPAALIKCRPIETDSAVFTGLCNELLEIIEPFSSQA</sequence>
<accession>A0ACC0BYI6</accession>
<reference evidence="2" key="1">
    <citation type="journal article" date="2023" name="Nat. Plants">
        <title>Single-cell RNA sequencing provides a high-resolution roadmap for understanding the multicellular compartmentation of specialized metabolism.</title>
        <authorList>
            <person name="Sun S."/>
            <person name="Shen X."/>
            <person name="Li Y."/>
            <person name="Li Y."/>
            <person name="Wang S."/>
            <person name="Li R."/>
            <person name="Zhang H."/>
            <person name="Shen G."/>
            <person name="Guo B."/>
            <person name="Wei J."/>
            <person name="Xu J."/>
            <person name="St-Pierre B."/>
            <person name="Chen S."/>
            <person name="Sun C."/>
        </authorList>
    </citation>
    <scope>NUCLEOTIDE SEQUENCE [LARGE SCALE GENOMIC DNA]</scope>
</reference>
<gene>
    <name evidence="1" type="ORF">M9H77_08732</name>
</gene>
<keyword evidence="2" id="KW-1185">Reference proteome</keyword>